<keyword evidence="3" id="KW-0551">Lipid droplet</keyword>
<gene>
    <name evidence="5" type="ORF">SNE40_004540</name>
</gene>
<dbReference type="SUPFAM" id="SSF109775">
    <property type="entry name" value="Mannose-6-phosphate receptor binding protein 1 (Tip47), C-terminal domain"/>
    <property type="match status" value="1"/>
</dbReference>
<dbReference type="PANTHER" id="PTHR14024:SF49">
    <property type="entry name" value="LIPID STORAGE DROPLETS SURFACE-BINDING PROTEIN 1"/>
    <property type="match status" value="1"/>
</dbReference>
<dbReference type="GO" id="GO:0019915">
    <property type="term" value="P:lipid storage"/>
    <property type="evidence" value="ECO:0007669"/>
    <property type="project" value="TreeGrafter"/>
</dbReference>
<reference evidence="5 6" key="1">
    <citation type="submission" date="2024-01" db="EMBL/GenBank/DDBJ databases">
        <title>The genome of the rayed Mediterranean limpet Patella caerulea (Linnaeus, 1758).</title>
        <authorList>
            <person name="Anh-Thu Weber A."/>
            <person name="Halstead-Nussloch G."/>
        </authorList>
    </citation>
    <scope>NUCLEOTIDE SEQUENCE [LARGE SCALE GENOMIC DNA]</scope>
    <source>
        <strain evidence="5">AATW-2023a</strain>
        <tissue evidence="5">Whole specimen</tissue>
    </source>
</reference>
<comment type="caution">
    <text evidence="5">The sequence shown here is derived from an EMBL/GenBank/DDBJ whole genome shotgun (WGS) entry which is preliminary data.</text>
</comment>
<evidence type="ECO:0000313" key="6">
    <source>
        <dbReference type="Proteomes" id="UP001347796"/>
    </source>
</evidence>
<proteinExistence type="inferred from homology"/>
<dbReference type="Pfam" id="PF03036">
    <property type="entry name" value="Perilipin"/>
    <property type="match status" value="1"/>
</dbReference>
<dbReference type="PIRSF" id="PIRSF036881">
    <property type="entry name" value="PAT"/>
    <property type="match status" value="1"/>
</dbReference>
<keyword evidence="6" id="KW-1185">Reference proteome</keyword>
<sequence>MAEEKFIIRLGNLPMVHSAWNAGCGMYQKTKDSNALFRMSLNIAEGSVKTVANTAMPLVGKVQPQIDYVNSIAVQQLAKLEQRYPVITKPADQVISDSKEVCGNLVKPAVDRYNAVVSVGTDQVKRVKKIGIDGFNKVQNVGQGVLDKTLETSCGKFVANQVDTVLTFSENCVDKYLPEDQDETSKMEVDMVTKNPITRVSVISNKVRQRMYKQAMTDLKQVKVRSQDAINKLKFNVDLIEYARSSIDGAKTHAGQTWTKLTMEEDISDPKTLEDKSIVVARSLARQVRSSVTTLTSFAGNQSEFLNNQMKLAKQYADDIYQSFSKVNSYDEIPAWALTQTKDKLGYLTETLSFAADTLIMAPVKWMSLDFDVNDIQLEDPEIVNCNGVGVYRMDDGMASDMEA</sequence>
<dbReference type="PANTHER" id="PTHR14024">
    <property type="entry name" value="PERILIPIN"/>
    <property type="match status" value="1"/>
</dbReference>
<evidence type="ECO:0000256" key="1">
    <source>
        <dbReference type="ARBA" id="ARBA00004502"/>
    </source>
</evidence>
<dbReference type="Gene3D" id="1.20.120.340">
    <property type="entry name" value="Flagellar protein FliS"/>
    <property type="match status" value="1"/>
</dbReference>
<comment type="subcellular location">
    <subcellularLocation>
        <location evidence="1">Lipid droplet</location>
    </subcellularLocation>
</comment>
<comment type="similarity">
    <text evidence="2 4">Belongs to the perilipin family.</text>
</comment>
<evidence type="ECO:0000313" key="5">
    <source>
        <dbReference type="EMBL" id="KAK6188351.1"/>
    </source>
</evidence>
<dbReference type="GO" id="GO:0005811">
    <property type="term" value="C:lipid droplet"/>
    <property type="evidence" value="ECO:0007669"/>
    <property type="project" value="UniProtKB-SubCell"/>
</dbReference>
<protein>
    <submittedName>
        <fullName evidence="5">Uncharacterized protein</fullName>
    </submittedName>
</protein>
<dbReference type="EMBL" id="JAZGQO010000003">
    <property type="protein sequence ID" value="KAK6188351.1"/>
    <property type="molecule type" value="Genomic_DNA"/>
</dbReference>
<dbReference type="AlphaFoldDB" id="A0AAN8Q142"/>
<dbReference type="Proteomes" id="UP001347796">
    <property type="component" value="Unassembled WGS sequence"/>
</dbReference>
<dbReference type="GO" id="GO:0005829">
    <property type="term" value="C:cytosol"/>
    <property type="evidence" value="ECO:0007669"/>
    <property type="project" value="TreeGrafter"/>
</dbReference>
<evidence type="ECO:0000256" key="3">
    <source>
        <dbReference type="ARBA" id="ARBA00022677"/>
    </source>
</evidence>
<evidence type="ECO:0000256" key="2">
    <source>
        <dbReference type="ARBA" id="ARBA00006311"/>
    </source>
</evidence>
<organism evidence="5 6">
    <name type="scientific">Patella caerulea</name>
    <name type="common">Rayed Mediterranean limpet</name>
    <dbReference type="NCBI Taxonomy" id="87958"/>
    <lineage>
        <taxon>Eukaryota</taxon>
        <taxon>Metazoa</taxon>
        <taxon>Spiralia</taxon>
        <taxon>Lophotrochozoa</taxon>
        <taxon>Mollusca</taxon>
        <taxon>Gastropoda</taxon>
        <taxon>Patellogastropoda</taxon>
        <taxon>Patelloidea</taxon>
        <taxon>Patellidae</taxon>
        <taxon>Patella</taxon>
    </lineage>
</organism>
<name>A0AAN8Q142_PATCE</name>
<dbReference type="InterPro" id="IPR004279">
    <property type="entry name" value="Perilipin"/>
</dbReference>
<accession>A0AAN8Q142</accession>
<dbReference type="GO" id="GO:0010890">
    <property type="term" value="P:positive regulation of triglyceride storage"/>
    <property type="evidence" value="ECO:0007669"/>
    <property type="project" value="TreeGrafter"/>
</dbReference>
<evidence type="ECO:0000256" key="4">
    <source>
        <dbReference type="PIRNR" id="PIRNR036881"/>
    </source>
</evidence>